<dbReference type="PROSITE" id="PS50110">
    <property type="entry name" value="RESPONSE_REGULATORY"/>
    <property type="match status" value="1"/>
</dbReference>
<feature type="modified residue" description="4-aspartylphosphate" evidence="2">
    <location>
        <position position="54"/>
    </location>
</feature>
<organism evidence="4 5">
    <name type="scientific">Sphingobacterium tenebrionis</name>
    <dbReference type="NCBI Taxonomy" id="3111775"/>
    <lineage>
        <taxon>Bacteria</taxon>
        <taxon>Pseudomonadati</taxon>
        <taxon>Bacteroidota</taxon>
        <taxon>Sphingobacteriia</taxon>
        <taxon>Sphingobacteriales</taxon>
        <taxon>Sphingobacteriaceae</taxon>
        <taxon>Sphingobacterium</taxon>
    </lineage>
</organism>
<evidence type="ECO:0000259" key="3">
    <source>
        <dbReference type="PROSITE" id="PS50110"/>
    </source>
</evidence>
<proteinExistence type="predicted"/>
<accession>A0ABU8I223</accession>
<dbReference type="PANTHER" id="PTHR44591:SF23">
    <property type="entry name" value="CHEY SUBFAMILY"/>
    <property type="match status" value="1"/>
</dbReference>
<dbReference type="Proteomes" id="UP001363035">
    <property type="component" value="Unassembled WGS sequence"/>
</dbReference>
<dbReference type="InterPro" id="IPR011006">
    <property type="entry name" value="CheY-like_superfamily"/>
</dbReference>
<dbReference type="SUPFAM" id="SSF52172">
    <property type="entry name" value="CheY-like"/>
    <property type="match status" value="1"/>
</dbReference>
<dbReference type="InterPro" id="IPR001789">
    <property type="entry name" value="Sig_transdc_resp-reg_receiver"/>
</dbReference>
<keyword evidence="1 2" id="KW-0597">Phosphoprotein</keyword>
<sequence>MKQKIALVFEDDPHVLEIYEIVLEGMGFHVNSSMTSHDVLERVEKSRPDLIIMDNWIPDIGGVQATQLLKQHDTYNKIPVLYVSANTEVESLSKMARADAYLAKPFSLDELEGQILAVLEGSTI</sequence>
<dbReference type="RefSeq" id="WP_134778109.1">
    <property type="nucleotide sequence ID" value="NZ_JAYLLN010000003.1"/>
</dbReference>
<dbReference type="PANTHER" id="PTHR44591">
    <property type="entry name" value="STRESS RESPONSE REGULATOR PROTEIN 1"/>
    <property type="match status" value="1"/>
</dbReference>
<evidence type="ECO:0000256" key="2">
    <source>
        <dbReference type="PROSITE-ProRule" id="PRU00169"/>
    </source>
</evidence>
<evidence type="ECO:0000313" key="5">
    <source>
        <dbReference type="Proteomes" id="UP001363035"/>
    </source>
</evidence>
<keyword evidence="5" id="KW-1185">Reference proteome</keyword>
<evidence type="ECO:0000313" key="4">
    <source>
        <dbReference type="EMBL" id="MEI5983776.1"/>
    </source>
</evidence>
<feature type="domain" description="Response regulatory" evidence="3">
    <location>
        <begin position="5"/>
        <end position="119"/>
    </location>
</feature>
<dbReference type="EMBL" id="JAYLLN010000003">
    <property type="protein sequence ID" value="MEI5983776.1"/>
    <property type="molecule type" value="Genomic_DNA"/>
</dbReference>
<gene>
    <name evidence="4" type="ORF">VJ786_02550</name>
</gene>
<protein>
    <submittedName>
        <fullName evidence="4">Response regulator</fullName>
    </submittedName>
</protein>
<comment type="caution">
    <text evidence="4">The sequence shown here is derived from an EMBL/GenBank/DDBJ whole genome shotgun (WGS) entry which is preliminary data.</text>
</comment>
<reference evidence="4 5" key="1">
    <citation type="submission" date="2024-01" db="EMBL/GenBank/DDBJ databases">
        <title>Sphingobacterium tenebrionis sp. nov., a novel endophyte isolated from tenebrio molitor intestines.</title>
        <authorList>
            <person name="Zhang C."/>
        </authorList>
    </citation>
    <scope>NUCLEOTIDE SEQUENCE [LARGE SCALE GENOMIC DNA]</scope>
    <source>
        <strain evidence="4 5">PU5-4</strain>
    </source>
</reference>
<name>A0ABU8I223_9SPHI</name>
<dbReference type="Pfam" id="PF00072">
    <property type="entry name" value="Response_reg"/>
    <property type="match status" value="1"/>
</dbReference>
<dbReference type="SMART" id="SM00448">
    <property type="entry name" value="REC"/>
    <property type="match status" value="1"/>
</dbReference>
<evidence type="ECO:0000256" key="1">
    <source>
        <dbReference type="ARBA" id="ARBA00022553"/>
    </source>
</evidence>
<dbReference type="InterPro" id="IPR050595">
    <property type="entry name" value="Bact_response_regulator"/>
</dbReference>
<dbReference type="Gene3D" id="3.40.50.2300">
    <property type="match status" value="1"/>
</dbReference>